<dbReference type="InterPro" id="IPR029056">
    <property type="entry name" value="Ribokinase-like"/>
</dbReference>
<reference evidence="4" key="1">
    <citation type="submission" date="2021-02" db="EMBL/GenBank/DDBJ databases">
        <title>Comparative genomics of Ferrovum myxofaciens strains, predominant extremophile bacteria forming large biofilm stalactites in acid mine ecosystems.</title>
        <authorList>
            <person name="Burkartova K."/>
            <person name="Ridl J."/>
            <person name="Pajer P."/>
            <person name="Falteisek L."/>
        </authorList>
    </citation>
    <scope>NUCLEOTIDE SEQUENCE</scope>
    <source>
        <strain evidence="4">MI1III</strain>
    </source>
</reference>
<protein>
    <recommendedName>
        <fullName evidence="1">diguanylate cyclase</fullName>
        <ecNumber evidence="1">2.7.7.65</ecNumber>
    </recommendedName>
</protein>
<sequence length="457" mass="48643">MILVAGSAHLDILSRTSVDDDSVDKIGSVSISIGGCAGNIATNIAEMGGEARLLTAMNQSAYSRIIESHLVSLGVEPIIVSDPTLPLAAFVAHINSKGELVSAISSMPVDRVEFSENALTHAFAGIDAVIAECNLSETNLLKLAKAATDAELPFYIGGVSESKVCRVLTLAGTGFVTALFCNMREAVRLLDYSGCDDYLELASVIGGNFVVTQGAEGVKIFNTSGMTIVQGCSIQEVTNGNHLGAGDMLMASTIHNHIAGVPFPLAIEMGTLKTENILARQNCSLGAPDAMEKIISQNRHQSLYDGLTGLLNRRATLSVAESMIALARRSGRSVAVMIFDIDHFKGVNDTWGHDAGDEVLKQVAQVTTDTLRESDIVGRWGGEEFVCAMIDANLDAAFDVANRLRQRISEQVTEPKIITISGGIVMLEHGENISSAITRADALLYDAKHGGRNQIRR</sequence>
<dbReference type="EMBL" id="CP071137">
    <property type="protein sequence ID" value="QWY77735.1"/>
    <property type="molecule type" value="Genomic_DNA"/>
</dbReference>
<evidence type="ECO:0000256" key="1">
    <source>
        <dbReference type="ARBA" id="ARBA00012528"/>
    </source>
</evidence>
<dbReference type="SUPFAM" id="SSF53613">
    <property type="entry name" value="Ribokinase-like"/>
    <property type="match status" value="1"/>
</dbReference>
<dbReference type="Pfam" id="PF00294">
    <property type="entry name" value="PfkB"/>
    <property type="match status" value="1"/>
</dbReference>
<dbReference type="PROSITE" id="PS50887">
    <property type="entry name" value="GGDEF"/>
    <property type="match status" value="1"/>
</dbReference>
<dbReference type="GO" id="GO:0043709">
    <property type="term" value="P:cell adhesion involved in single-species biofilm formation"/>
    <property type="evidence" value="ECO:0007669"/>
    <property type="project" value="TreeGrafter"/>
</dbReference>
<dbReference type="FunFam" id="3.30.70.270:FF:000001">
    <property type="entry name" value="Diguanylate cyclase domain protein"/>
    <property type="match status" value="1"/>
</dbReference>
<dbReference type="SMART" id="SM00267">
    <property type="entry name" value="GGDEF"/>
    <property type="match status" value="1"/>
</dbReference>
<name>A0A9E6SY08_9PROT</name>
<dbReference type="InterPro" id="IPR000160">
    <property type="entry name" value="GGDEF_dom"/>
</dbReference>
<dbReference type="GO" id="GO:0005886">
    <property type="term" value="C:plasma membrane"/>
    <property type="evidence" value="ECO:0007669"/>
    <property type="project" value="TreeGrafter"/>
</dbReference>
<dbReference type="EC" id="2.7.7.65" evidence="1"/>
<dbReference type="PANTHER" id="PTHR45138:SF9">
    <property type="entry name" value="DIGUANYLATE CYCLASE DGCM-RELATED"/>
    <property type="match status" value="1"/>
</dbReference>
<evidence type="ECO:0000259" key="3">
    <source>
        <dbReference type="PROSITE" id="PS50887"/>
    </source>
</evidence>
<dbReference type="Gene3D" id="3.40.1190.20">
    <property type="match status" value="1"/>
</dbReference>
<dbReference type="InterPro" id="IPR043128">
    <property type="entry name" value="Rev_trsase/Diguanyl_cyclase"/>
</dbReference>
<evidence type="ECO:0000313" key="4">
    <source>
        <dbReference type="EMBL" id="QWY77735.1"/>
    </source>
</evidence>
<dbReference type="NCBIfam" id="TIGR00254">
    <property type="entry name" value="GGDEF"/>
    <property type="match status" value="1"/>
</dbReference>
<dbReference type="AlphaFoldDB" id="A0A9E6SY08"/>
<dbReference type="PANTHER" id="PTHR45138">
    <property type="entry name" value="REGULATORY COMPONENTS OF SENSORY TRANSDUCTION SYSTEM"/>
    <property type="match status" value="1"/>
</dbReference>
<accession>A0A9E6SY08</accession>
<dbReference type="Pfam" id="PF00990">
    <property type="entry name" value="GGDEF"/>
    <property type="match status" value="1"/>
</dbReference>
<dbReference type="InterPro" id="IPR029787">
    <property type="entry name" value="Nucleotide_cyclase"/>
</dbReference>
<organism evidence="4 5">
    <name type="scientific">Ferrovum myxofaciens</name>
    <dbReference type="NCBI Taxonomy" id="416213"/>
    <lineage>
        <taxon>Bacteria</taxon>
        <taxon>Pseudomonadati</taxon>
        <taxon>Pseudomonadota</taxon>
        <taxon>Betaproteobacteria</taxon>
        <taxon>Ferrovales</taxon>
        <taxon>Ferrovaceae</taxon>
        <taxon>Ferrovum</taxon>
    </lineage>
</organism>
<gene>
    <name evidence="4" type="ORF">JZL65_01215</name>
</gene>
<evidence type="ECO:0000313" key="5">
    <source>
        <dbReference type="Proteomes" id="UP000683551"/>
    </source>
</evidence>
<dbReference type="Proteomes" id="UP000683551">
    <property type="component" value="Chromosome"/>
</dbReference>
<dbReference type="CDD" id="cd01949">
    <property type="entry name" value="GGDEF"/>
    <property type="match status" value="1"/>
</dbReference>
<feature type="domain" description="GGDEF" evidence="3">
    <location>
        <begin position="332"/>
        <end position="457"/>
    </location>
</feature>
<dbReference type="InterPro" id="IPR050469">
    <property type="entry name" value="Diguanylate_Cyclase"/>
</dbReference>
<dbReference type="RefSeq" id="WP_273145109.1">
    <property type="nucleotide sequence ID" value="NZ_CP053675.1"/>
</dbReference>
<comment type="catalytic activity">
    <reaction evidence="2">
        <text>2 GTP = 3',3'-c-di-GMP + 2 diphosphate</text>
        <dbReference type="Rhea" id="RHEA:24898"/>
        <dbReference type="ChEBI" id="CHEBI:33019"/>
        <dbReference type="ChEBI" id="CHEBI:37565"/>
        <dbReference type="ChEBI" id="CHEBI:58805"/>
        <dbReference type="EC" id="2.7.7.65"/>
    </reaction>
</comment>
<evidence type="ECO:0000256" key="2">
    <source>
        <dbReference type="ARBA" id="ARBA00034247"/>
    </source>
</evidence>
<dbReference type="GO" id="GO:0052621">
    <property type="term" value="F:diguanylate cyclase activity"/>
    <property type="evidence" value="ECO:0007669"/>
    <property type="project" value="UniProtKB-EC"/>
</dbReference>
<dbReference type="InterPro" id="IPR011611">
    <property type="entry name" value="PfkB_dom"/>
</dbReference>
<dbReference type="GO" id="GO:1902201">
    <property type="term" value="P:negative regulation of bacterial-type flagellum-dependent cell motility"/>
    <property type="evidence" value="ECO:0007669"/>
    <property type="project" value="TreeGrafter"/>
</dbReference>
<dbReference type="Gene3D" id="3.30.70.270">
    <property type="match status" value="1"/>
</dbReference>
<dbReference type="SUPFAM" id="SSF55073">
    <property type="entry name" value="Nucleotide cyclase"/>
    <property type="match status" value="1"/>
</dbReference>
<proteinExistence type="predicted"/>